<comment type="catalytic activity">
    <reaction evidence="1 7">
        <text>a myo-inositol phosphate + H2O = myo-inositol + phosphate</text>
        <dbReference type="Rhea" id="RHEA:24056"/>
        <dbReference type="ChEBI" id="CHEBI:15377"/>
        <dbReference type="ChEBI" id="CHEBI:17268"/>
        <dbReference type="ChEBI" id="CHEBI:43474"/>
        <dbReference type="ChEBI" id="CHEBI:84139"/>
        <dbReference type="EC" id="3.1.3.25"/>
    </reaction>
</comment>
<keyword evidence="3 6" id="KW-0479">Metal-binding</keyword>
<evidence type="ECO:0000256" key="6">
    <source>
        <dbReference type="PIRSR" id="PIRSR600760-2"/>
    </source>
</evidence>
<feature type="binding site" evidence="6">
    <location>
        <position position="89"/>
    </location>
    <ligand>
        <name>Mg(2+)</name>
        <dbReference type="ChEBI" id="CHEBI:18420"/>
        <label>1</label>
        <note>catalytic</note>
    </ligand>
</feature>
<sequence>MGVNESELLEIAIAVAADAAATAYRMRAKAITQIDTKSTITDVVTAADRAVEQQVVAALRAVRPGDAILGEEFGDDGEVVAGQVRWIVDPIDGTVNYLYGLPQYAVSIAAEVDSEVVAGVVQNAATGTVWTAALGRGAWQGQTRLTGSAATGLERALVATGFAYAAQRRAHQGRVVAALLPHIRDIRRMGAAALDLCAAAQGNVDAYYEKGLAAWDLAAGGLIARESGLLVTGLSGAAAGPDLVLAAPPALHGPLHELLVELDAAGGP</sequence>
<dbReference type="GO" id="GO:0007165">
    <property type="term" value="P:signal transduction"/>
    <property type="evidence" value="ECO:0007669"/>
    <property type="project" value="TreeGrafter"/>
</dbReference>
<dbReference type="PROSITE" id="PS00629">
    <property type="entry name" value="IMP_1"/>
    <property type="match status" value="1"/>
</dbReference>
<feature type="binding site" evidence="6">
    <location>
        <position position="91"/>
    </location>
    <ligand>
        <name>Mg(2+)</name>
        <dbReference type="ChEBI" id="CHEBI:18420"/>
        <label>1</label>
        <note>catalytic</note>
    </ligand>
</feature>
<dbReference type="GO" id="GO:0008934">
    <property type="term" value="F:inositol monophosphate 1-phosphatase activity"/>
    <property type="evidence" value="ECO:0007669"/>
    <property type="project" value="InterPro"/>
</dbReference>
<dbReference type="CDD" id="cd01639">
    <property type="entry name" value="IMPase"/>
    <property type="match status" value="1"/>
</dbReference>
<evidence type="ECO:0000256" key="4">
    <source>
        <dbReference type="ARBA" id="ARBA00022801"/>
    </source>
</evidence>
<evidence type="ECO:0000256" key="7">
    <source>
        <dbReference type="RuleBase" id="RU364068"/>
    </source>
</evidence>
<keyword evidence="5 6" id="KW-0460">Magnesium</keyword>
<reference evidence="8" key="1">
    <citation type="submission" date="2021-01" db="EMBL/GenBank/DDBJ databases">
        <title>Whole genome shotgun sequence of Rhizocola hellebori NBRC 109834.</title>
        <authorList>
            <person name="Komaki H."/>
            <person name="Tamura T."/>
        </authorList>
    </citation>
    <scope>NUCLEOTIDE SEQUENCE</scope>
    <source>
        <strain evidence="8">NBRC 109834</strain>
    </source>
</reference>
<dbReference type="PRINTS" id="PR00377">
    <property type="entry name" value="IMPHPHTASES"/>
</dbReference>
<comment type="caution">
    <text evidence="8">The sequence shown here is derived from an EMBL/GenBank/DDBJ whole genome shotgun (WGS) entry which is preliminary data.</text>
</comment>
<gene>
    <name evidence="8" type="primary">suhB</name>
    <name evidence="8" type="ORF">Rhe02_91540</name>
</gene>
<dbReference type="SUPFAM" id="SSF56655">
    <property type="entry name" value="Carbohydrate phosphatase"/>
    <property type="match status" value="1"/>
</dbReference>
<evidence type="ECO:0000256" key="2">
    <source>
        <dbReference type="ARBA" id="ARBA00001946"/>
    </source>
</evidence>
<keyword evidence="9" id="KW-1185">Reference proteome</keyword>
<protein>
    <recommendedName>
        <fullName evidence="7">Inositol-1-monophosphatase</fullName>
        <ecNumber evidence="7">3.1.3.25</ecNumber>
    </recommendedName>
</protein>
<keyword evidence="4 7" id="KW-0378">Hydrolase</keyword>
<dbReference type="Proteomes" id="UP000612899">
    <property type="component" value="Unassembled WGS sequence"/>
</dbReference>
<dbReference type="GO" id="GO:0046872">
    <property type="term" value="F:metal ion binding"/>
    <property type="evidence" value="ECO:0007669"/>
    <property type="project" value="UniProtKB-KW"/>
</dbReference>
<dbReference type="EC" id="3.1.3.25" evidence="7"/>
<comment type="similarity">
    <text evidence="7">Belongs to the inositol monophosphatase superfamily.</text>
</comment>
<dbReference type="InterPro" id="IPR020583">
    <property type="entry name" value="Inositol_monoP_metal-BS"/>
</dbReference>
<evidence type="ECO:0000313" key="9">
    <source>
        <dbReference type="Proteomes" id="UP000612899"/>
    </source>
</evidence>
<dbReference type="EMBL" id="BONY01000118">
    <property type="protein sequence ID" value="GIH11087.1"/>
    <property type="molecule type" value="Genomic_DNA"/>
</dbReference>
<dbReference type="InterPro" id="IPR033942">
    <property type="entry name" value="IMPase"/>
</dbReference>
<dbReference type="Gene3D" id="3.30.540.10">
    <property type="entry name" value="Fructose-1,6-Bisphosphatase, subunit A, domain 1"/>
    <property type="match status" value="1"/>
</dbReference>
<feature type="binding site" evidence="6">
    <location>
        <position position="71"/>
    </location>
    <ligand>
        <name>Mg(2+)</name>
        <dbReference type="ChEBI" id="CHEBI:18420"/>
        <label>1</label>
        <note>catalytic</note>
    </ligand>
</feature>
<dbReference type="GO" id="GO:0006020">
    <property type="term" value="P:inositol metabolic process"/>
    <property type="evidence" value="ECO:0007669"/>
    <property type="project" value="TreeGrafter"/>
</dbReference>
<evidence type="ECO:0000256" key="5">
    <source>
        <dbReference type="ARBA" id="ARBA00022842"/>
    </source>
</evidence>
<dbReference type="Gene3D" id="3.40.190.80">
    <property type="match status" value="1"/>
</dbReference>
<proteinExistence type="inferred from homology"/>
<dbReference type="Pfam" id="PF00459">
    <property type="entry name" value="Inositol_P"/>
    <property type="match status" value="1"/>
</dbReference>
<dbReference type="AlphaFoldDB" id="A0A8J3QJA1"/>
<dbReference type="PANTHER" id="PTHR20854:SF4">
    <property type="entry name" value="INOSITOL-1-MONOPHOSPHATASE-RELATED"/>
    <property type="match status" value="1"/>
</dbReference>
<dbReference type="InterPro" id="IPR000760">
    <property type="entry name" value="Inositol_monophosphatase-like"/>
</dbReference>
<dbReference type="PANTHER" id="PTHR20854">
    <property type="entry name" value="INOSITOL MONOPHOSPHATASE"/>
    <property type="match status" value="1"/>
</dbReference>
<comment type="cofactor">
    <cofactor evidence="2 6 7">
        <name>Mg(2+)</name>
        <dbReference type="ChEBI" id="CHEBI:18420"/>
    </cofactor>
</comment>
<evidence type="ECO:0000256" key="1">
    <source>
        <dbReference type="ARBA" id="ARBA00001033"/>
    </source>
</evidence>
<accession>A0A8J3QJA1</accession>
<organism evidence="8 9">
    <name type="scientific">Rhizocola hellebori</name>
    <dbReference type="NCBI Taxonomy" id="1392758"/>
    <lineage>
        <taxon>Bacteria</taxon>
        <taxon>Bacillati</taxon>
        <taxon>Actinomycetota</taxon>
        <taxon>Actinomycetes</taxon>
        <taxon>Micromonosporales</taxon>
        <taxon>Micromonosporaceae</taxon>
        <taxon>Rhizocola</taxon>
    </lineage>
</organism>
<feature type="binding site" evidence="6">
    <location>
        <position position="216"/>
    </location>
    <ligand>
        <name>Mg(2+)</name>
        <dbReference type="ChEBI" id="CHEBI:18420"/>
        <label>1</label>
        <note>catalytic</note>
    </ligand>
</feature>
<name>A0A8J3QJA1_9ACTN</name>
<feature type="binding site" evidence="6">
    <location>
        <position position="92"/>
    </location>
    <ligand>
        <name>Mg(2+)</name>
        <dbReference type="ChEBI" id="CHEBI:18420"/>
        <label>1</label>
        <note>catalytic</note>
    </ligand>
</feature>
<evidence type="ECO:0000313" key="8">
    <source>
        <dbReference type="EMBL" id="GIH11087.1"/>
    </source>
</evidence>
<evidence type="ECO:0000256" key="3">
    <source>
        <dbReference type="ARBA" id="ARBA00022723"/>
    </source>
</evidence>